<feature type="binding site" evidence="10">
    <location>
        <begin position="98"/>
        <end position="99"/>
    </location>
    <ligand>
        <name>ATP</name>
        <dbReference type="ChEBI" id="CHEBI:30616"/>
    </ligand>
</feature>
<dbReference type="GO" id="GO:0006015">
    <property type="term" value="P:5-phosphoribose 1-diphosphate biosynthetic process"/>
    <property type="evidence" value="ECO:0007669"/>
    <property type="project" value="UniProtKB-UniRule"/>
</dbReference>
<keyword evidence="5 10" id="KW-0547">Nucleotide-binding</keyword>
<feature type="active site" evidence="10">
    <location>
        <position position="195"/>
    </location>
</feature>
<organism evidence="12 13">
    <name type="scientific">Thermodesulfobium acidiphilum</name>
    <dbReference type="NCBI Taxonomy" id="1794699"/>
    <lineage>
        <taxon>Bacteria</taxon>
        <taxon>Pseudomonadati</taxon>
        <taxon>Thermodesulfobiota</taxon>
        <taxon>Thermodesulfobiia</taxon>
        <taxon>Thermodesulfobiales</taxon>
        <taxon>Thermodesulfobiaceae</taxon>
        <taxon>Thermodesulfobium</taxon>
    </lineage>
</organism>
<dbReference type="GO" id="GO:0004749">
    <property type="term" value="F:ribose phosphate diphosphokinase activity"/>
    <property type="evidence" value="ECO:0007669"/>
    <property type="project" value="UniProtKB-UniRule"/>
</dbReference>
<evidence type="ECO:0000256" key="5">
    <source>
        <dbReference type="ARBA" id="ARBA00022741"/>
    </source>
</evidence>
<dbReference type="SUPFAM" id="SSF53271">
    <property type="entry name" value="PRTase-like"/>
    <property type="match status" value="1"/>
</dbReference>
<accession>A0A2R4VYU2</accession>
<dbReference type="CDD" id="cd06223">
    <property type="entry name" value="PRTases_typeI"/>
    <property type="match status" value="1"/>
</dbReference>
<name>A0A2R4VYU2_THEAF</name>
<evidence type="ECO:0000256" key="4">
    <source>
        <dbReference type="ARBA" id="ARBA00022727"/>
    </source>
</evidence>
<comment type="catalytic activity">
    <reaction evidence="9 10">
        <text>D-ribose 5-phosphate + ATP = 5-phospho-alpha-D-ribose 1-diphosphate + AMP + H(+)</text>
        <dbReference type="Rhea" id="RHEA:15609"/>
        <dbReference type="ChEBI" id="CHEBI:15378"/>
        <dbReference type="ChEBI" id="CHEBI:30616"/>
        <dbReference type="ChEBI" id="CHEBI:58017"/>
        <dbReference type="ChEBI" id="CHEBI:78346"/>
        <dbReference type="ChEBI" id="CHEBI:456215"/>
        <dbReference type="EC" id="2.7.6.1"/>
    </reaction>
</comment>
<dbReference type="PANTHER" id="PTHR10210:SF41">
    <property type="entry name" value="RIBOSE-PHOSPHATE PYROPHOSPHOKINASE 1, CHLOROPLASTIC"/>
    <property type="match status" value="1"/>
</dbReference>
<dbReference type="FunFam" id="3.40.50.2020:FF:000007">
    <property type="entry name" value="Ribose-phosphate pyrophosphokinase"/>
    <property type="match status" value="1"/>
</dbReference>
<gene>
    <name evidence="10" type="primary">prs</name>
    <name evidence="12" type="ORF">TDSAC_0236</name>
</gene>
<dbReference type="FunFam" id="3.40.50.2020:FF:000002">
    <property type="entry name" value="Ribose-phosphate pyrophosphokinase"/>
    <property type="match status" value="1"/>
</dbReference>
<dbReference type="PANTHER" id="PTHR10210">
    <property type="entry name" value="RIBOSE-PHOSPHATE DIPHOSPHOKINASE FAMILY MEMBER"/>
    <property type="match status" value="1"/>
</dbReference>
<feature type="binding site" evidence="10">
    <location>
        <position position="197"/>
    </location>
    <ligand>
        <name>D-ribose 5-phosphate</name>
        <dbReference type="ChEBI" id="CHEBI:78346"/>
    </ligand>
</feature>
<keyword evidence="6 10" id="KW-0418">Kinase</keyword>
<dbReference type="GO" id="GO:0005524">
    <property type="term" value="F:ATP binding"/>
    <property type="evidence" value="ECO:0007669"/>
    <property type="project" value="UniProtKB-KW"/>
</dbReference>
<keyword evidence="4 10" id="KW-0545">Nucleotide biosynthesis</keyword>
<dbReference type="InterPro" id="IPR037515">
    <property type="entry name" value="Rib-P_diPkinase_bac"/>
</dbReference>
<dbReference type="GO" id="GO:0000287">
    <property type="term" value="F:magnesium ion binding"/>
    <property type="evidence" value="ECO:0007669"/>
    <property type="project" value="UniProtKB-UniRule"/>
</dbReference>
<dbReference type="InterPro" id="IPR005946">
    <property type="entry name" value="Rib-P_diPkinase"/>
</dbReference>
<dbReference type="RefSeq" id="WP_108308162.1">
    <property type="nucleotide sequence ID" value="NZ_CP020921.1"/>
</dbReference>
<dbReference type="Pfam" id="PF13793">
    <property type="entry name" value="Pribosyltran_N"/>
    <property type="match status" value="1"/>
</dbReference>
<dbReference type="EMBL" id="CP020921">
    <property type="protein sequence ID" value="AWB09620.1"/>
    <property type="molecule type" value="Genomic_DNA"/>
</dbReference>
<feature type="binding site" evidence="10">
    <location>
        <begin position="225"/>
        <end position="229"/>
    </location>
    <ligand>
        <name>D-ribose 5-phosphate</name>
        <dbReference type="ChEBI" id="CHEBI:78346"/>
    </ligand>
</feature>
<feature type="binding site" evidence="10">
    <location>
        <begin position="39"/>
        <end position="41"/>
    </location>
    <ligand>
        <name>ATP</name>
        <dbReference type="ChEBI" id="CHEBI:30616"/>
    </ligand>
</feature>
<keyword evidence="8 10" id="KW-0460">Magnesium</keyword>
<dbReference type="Gene3D" id="3.40.50.2020">
    <property type="match status" value="2"/>
</dbReference>
<evidence type="ECO:0000256" key="8">
    <source>
        <dbReference type="ARBA" id="ARBA00022842"/>
    </source>
</evidence>
<evidence type="ECO:0000256" key="7">
    <source>
        <dbReference type="ARBA" id="ARBA00022840"/>
    </source>
</evidence>
<dbReference type="OrthoDB" id="9777067at2"/>
<evidence type="ECO:0000313" key="12">
    <source>
        <dbReference type="EMBL" id="AWB09620.1"/>
    </source>
</evidence>
<dbReference type="GO" id="GO:0016301">
    <property type="term" value="F:kinase activity"/>
    <property type="evidence" value="ECO:0007669"/>
    <property type="project" value="UniProtKB-KW"/>
</dbReference>
<keyword evidence="2 10" id="KW-0808">Transferase</keyword>
<keyword evidence="3 10" id="KW-0479">Metal-binding</keyword>
<keyword evidence="7 10" id="KW-0067">ATP-binding</keyword>
<dbReference type="GO" id="GO:0002189">
    <property type="term" value="C:ribose phosphate diphosphokinase complex"/>
    <property type="evidence" value="ECO:0007669"/>
    <property type="project" value="TreeGrafter"/>
</dbReference>
<evidence type="ECO:0000256" key="2">
    <source>
        <dbReference type="ARBA" id="ARBA00022679"/>
    </source>
</evidence>
<evidence type="ECO:0000313" key="13">
    <source>
        <dbReference type="Proteomes" id="UP000244792"/>
    </source>
</evidence>
<evidence type="ECO:0000256" key="9">
    <source>
        <dbReference type="ARBA" id="ARBA00049535"/>
    </source>
</evidence>
<feature type="binding site" evidence="10">
    <location>
        <position position="172"/>
    </location>
    <ligand>
        <name>Mg(2+)</name>
        <dbReference type="ChEBI" id="CHEBI:18420"/>
    </ligand>
</feature>
<sequence length="314" mass="34473">MDNSSYAIFSGSSNIALSKEVSSFLGRNLGAVNITRFSDGEIYVRVEESVRGKDIFLIQSTSSPVNERLMELLIMVDAFKRASVSSINVIIPYFCYARQDRKVRGREPISAKLVANLIERAGVDRVIGIDFHTGQIQGFFDILVDHLTAIPVFDSYLRSNFELDNLVIVSPDIGGVGRARVLAERMGVPLAVVDKRRPLPNQAEAVNIIGDVIGKRCVVIDDIVDTGGTMVEAAHILKKNGAKEVLGVATHGILSGPAVERLTKSDFSHFIVTNTIYHPDEFYGPKIKIISVARLIAESIKRIALSESVSELFR</sequence>
<dbReference type="InterPro" id="IPR000836">
    <property type="entry name" value="PRTase_dom"/>
</dbReference>
<reference evidence="12 13" key="1">
    <citation type="submission" date="2017-04" db="EMBL/GenBank/DDBJ databases">
        <title>Genomic insights into metabolism of Thermodesulfobium acidiphilum.</title>
        <authorList>
            <person name="Toshchakov S.V."/>
            <person name="Frolov E.N."/>
            <person name="Kublanov I.V."/>
            <person name="Samarov N.I."/>
            <person name="Novikov A."/>
            <person name="Lebedinsky A.V."/>
            <person name="Bonch-Osmolovskaya E.A."/>
            <person name="Chernyh N.A."/>
        </authorList>
    </citation>
    <scope>NUCLEOTIDE SEQUENCE [LARGE SCALE GENOMIC DNA]</scope>
    <source>
        <strain evidence="12 13">3127-1</strain>
    </source>
</reference>
<dbReference type="InterPro" id="IPR029057">
    <property type="entry name" value="PRTase-like"/>
</dbReference>
<evidence type="ECO:0000256" key="1">
    <source>
        <dbReference type="ARBA" id="ARBA00022490"/>
    </source>
</evidence>
<dbReference type="AlphaFoldDB" id="A0A2R4VYU2"/>
<feature type="binding site" evidence="10">
    <location>
        <position position="132"/>
    </location>
    <ligand>
        <name>Mg(2+)</name>
        <dbReference type="ChEBI" id="CHEBI:18420"/>
    </ligand>
</feature>
<keyword evidence="13" id="KW-1185">Reference proteome</keyword>
<comment type="subunit">
    <text evidence="10">Homohexamer.</text>
</comment>
<keyword evidence="1 10" id="KW-0963">Cytoplasm</keyword>
<evidence type="ECO:0000256" key="6">
    <source>
        <dbReference type="ARBA" id="ARBA00022777"/>
    </source>
</evidence>
<comment type="cofactor">
    <cofactor evidence="10">
        <name>Mg(2+)</name>
        <dbReference type="ChEBI" id="CHEBI:18420"/>
    </cofactor>
    <text evidence="10">Binds 2 Mg(2+) ions per subunit.</text>
</comment>
<comment type="pathway">
    <text evidence="10">Metabolic intermediate biosynthesis; 5-phospho-alpha-D-ribose 1-diphosphate biosynthesis; 5-phospho-alpha-D-ribose 1-diphosphate from D-ribose 5-phosphate (route I): step 1/1.</text>
</comment>
<comment type="similarity">
    <text evidence="10">Belongs to the ribose-phosphate pyrophosphokinase family. Class I subfamily.</text>
</comment>
<dbReference type="SMART" id="SM01400">
    <property type="entry name" value="Pribosyltran_N"/>
    <property type="match status" value="1"/>
</dbReference>
<feature type="binding site" evidence="10">
    <location>
        <position position="221"/>
    </location>
    <ligand>
        <name>D-ribose 5-phosphate</name>
        <dbReference type="ChEBI" id="CHEBI:78346"/>
    </ligand>
</feature>
<evidence type="ECO:0000256" key="10">
    <source>
        <dbReference type="HAMAP-Rule" id="MF_00583"/>
    </source>
</evidence>
<dbReference type="HAMAP" id="MF_00583_B">
    <property type="entry name" value="RibP_PPkinase_B"/>
    <property type="match status" value="1"/>
</dbReference>
<dbReference type="GO" id="GO:0005737">
    <property type="term" value="C:cytoplasm"/>
    <property type="evidence" value="ECO:0007669"/>
    <property type="project" value="UniProtKB-SubCell"/>
</dbReference>
<dbReference type="UniPathway" id="UPA00087">
    <property type="reaction ID" value="UER00172"/>
</dbReference>
<dbReference type="KEGG" id="taci:TDSAC_0236"/>
<comment type="subcellular location">
    <subcellularLocation>
        <location evidence="10">Cytoplasm</location>
    </subcellularLocation>
</comment>
<evidence type="ECO:0000259" key="11">
    <source>
        <dbReference type="Pfam" id="PF13793"/>
    </source>
</evidence>
<evidence type="ECO:0000256" key="3">
    <source>
        <dbReference type="ARBA" id="ARBA00022723"/>
    </source>
</evidence>
<proteinExistence type="inferred from homology"/>
<protein>
    <recommendedName>
        <fullName evidence="10">Ribose-phosphate pyrophosphokinase</fullName>
        <shortName evidence="10">RPPK</shortName>
        <ecNumber evidence="10">2.7.6.1</ecNumber>
    </recommendedName>
    <alternativeName>
        <fullName evidence="10">5-phospho-D-ribosyl alpha-1-diphosphate synthase</fullName>
    </alternativeName>
    <alternativeName>
        <fullName evidence="10">Phosphoribosyl diphosphate synthase</fullName>
    </alternativeName>
    <alternativeName>
        <fullName evidence="10">Phosphoribosyl pyrophosphate synthase</fullName>
        <shortName evidence="10">P-Rib-PP synthase</shortName>
        <shortName evidence="10">PRPP synthase</shortName>
        <shortName evidence="10">PRPPase</shortName>
    </alternativeName>
</protein>
<feature type="domain" description="Ribose-phosphate pyrophosphokinase N-terminal" evidence="11">
    <location>
        <begin position="7"/>
        <end position="122"/>
    </location>
</feature>
<dbReference type="Proteomes" id="UP000244792">
    <property type="component" value="Chromosome"/>
</dbReference>
<dbReference type="InterPro" id="IPR029099">
    <property type="entry name" value="Pribosyltran_N"/>
</dbReference>
<dbReference type="NCBIfam" id="NF002320">
    <property type="entry name" value="PRK01259.1"/>
    <property type="match status" value="1"/>
</dbReference>
<dbReference type="NCBIfam" id="TIGR01251">
    <property type="entry name" value="ribP_PPkin"/>
    <property type="match status" value="1"/>
</dbReference>
<dbReference type="GO" id="GO:0006164">
    <property type="term" value="P:purine nucleotide biosynthetic process"/>
    <property type="evidence" value="ECO:0007669"/>
    <property type="project" value="TreeGrafter"/>
</dbReference>
<comment type="function">
    <text evidence="10">Involved in the biosynthesis of the central metabolite phospho-alpha-D-ribosyl-1-pyrophosphate (PRPP) via the transfer of pyrophosphoryl group from ATP to 1-hydroxyl of ribose-5-phosphate (Rib-5-P).</text>
</comment>
<dbReference type="Pfam" id="PF14572">
    <property type="entry name" value="Pribosyl_synth"/>
    <property type="match status" value="1"/>
</dbReference>
<dbReference type="EC" id="2.7.6.1" evidence="10"/>